<dbReference type="Pfam" id="PF11276">
    <property type="entry name" value="DUF3078"/>
    <property type="match status" value="1"/>
</dbReference>
<evidence type="ECO:0000313" key="3">
    <source>
        <dbReference type="Proteomes" id="UP000308713"/>
    </source>
</evidence>
<dbReference type="EMBL" id="VDCS01000012">
    <property type="protein sequence ID" value="TNJ42846.1"/>
    <property type="molecule type" value="Genomic_DNA"/>
</dbReference>
<evidence type="ECO:0000313" key="2">
    <source>
        <dbReference type="EMBL" id="TNJ42846.1"/>
    </source>
</evidence>
<gene>
    <name evidence="2" type="ORF">FGF67_12725</name>
</gene>
<dbReference type="InterPro" id="IPR021428">
    <property type="entry name" value="DUF3078"/>
</dbReference>
<organism evidence="2 3">
    <name type="scientific">Allotamlana fucoidanivorans</name>
    <dbReference type="NCBI Taxonomy" id="2583814"/>
    <lineage>
        <taxon>Bacteria</taxon>
        <taxon>Pseudomonadati</taxon>
        <taxon>Bacteroidota</taxon>
        <taxon>Flavobacteriia</taxon>
        <taxon>Flavobacteriales</taxon>
        <taxon>Flavobacteriaceae</taxon>
        <taxon>Allotamlana</taxon>
    </lineage>
</organism>
<comment type="caution">
    <text evidence="2">The sequence shown here is derived from an EMBL/GenBank/DDBJ whole genome shotgun (WGS) entry which is preliminary data.</text>
</comment>
<name>A0A5C4SIW7_9FLAO</name>
<feature type="chain" id="PRO_5022938737" evidence="1">
    <location>
        <begin position="19"/>
        <end position="320"/>
    </location>
</feature>
<dbReference type="Proteomes" id="UP000308713">
    <property type="component" value="Unassembled WGS sequence"/>
</dbReference>
<keyword evidence="1" id="KW-0732">Signal</keyword>
<dbReference type="RefSeq" id="WP_139698139.1">
    <property type="nucleotide sequence ID" value="NZ_CP074074.1"/>
</dbReference>
<sequence>MRILLFLVVCMVFNNAYTQPNWLFLREKEKVYEGPQWKQVNKASLDLNQSSFVNWNAGGTNSISGLVDGKSMLNYKDKFYVWNNDIHMRYGINAQQDRETRKTDDLIELNSNIGYRSDSKSNWYYMARMNFRTQFTNGYKYPNTENPISKFMAPGYVFFGGGIEYGKDIQELSFYFSPLTLKGTFVLDENLANSGSFGVTPAVYDDEGNLITPGERFRKEFGVLLTNAYEMDLAQNINVKHQISLYSDYLNKFGNIDLDWRLDFAFKVNSFMRATLGSHMRYDDDVKTKVPSEENPGEFDERGAKLQWKQFLGIGVAFDF</sequence>
<accession>A0A5C4SIW7</accession>
<protein>
    <submittedName>
        <fullName evidence="2">DUF3078 domain-containing protein</fullName>
    </submittedName>
</protein>
<evidence type="ECO:0000256" key="1">
    <source>
        <dbReference type="SAM" id="SignalP"/>
    </source>
</evidence>
<keyword evidence="3" id="KW-1185">Reference proteome</keyword>
<reference evidence="2 3" key="1">
    <citation type="submission" date="2019-05" db="EMBL/GenBank/DDBJ databases">
        <title>Tamlana fucoidanivorans sp. nov., isolated from the surface of algae collected from Fujian province in China.</title>
        <authorList>
            <person name="Li J."/>
        </authorList>
    </citation>
    <scope>NUCLEOTIDE SEQUENCE [LARGE SCALE GENOMIC DNA]</scope>
    <source>
        <strain evidence="2 3">CW2-9</strain>
    </source>
</reference>
<feature type="signal peptide" evidence="1">
    <location>
        <begin position="1"/>
        <end position="18"/>
    </location>
</feature>
<dbReference type="AlphaFoldDB" id="A0A5C4SIW7"/>
<dbReference type="OrthoDB" id="1495718at2"/>
<proteinExistence type="predicted"/>